<proteinExistence type="predicted"/>
<reference evidence="2" key="1">
    <citation type="submission" date="2021-01" db="EMBL/GenBank/DDBJ databases">
        <authorList>
            <person name="Li R."/>
            <person name="Bekaert M."/>
        </authorList>
    </citation>
    <scope>NUCLEOTIDE SEQUENCE</scope>
    <source>
        <strain evidence="2">Farmed</strain>
    </source>
</reference>
<comment type="caution">
    <text evidence="2">The sequence shown here is derived from an EMBL/GenBank/DDBJ whole genome shotgun (WGS) entry which is preliminary data.</text>
</comment>
<evidence type="ECO:0000313" key="3">
    <source>
        <dbReference type="Proteomes" id="UP000597762"/>
    </source>
</evidence>
<protein>
    <submittedName>
        <fullName evidence="2">Uncharacterized protein</fullName>
    </submittedName>
</protein>
<keyword evidence="1" id="KW-1133">Transmembrane helix</keyword>
<dbReference type="EMBL" id="CAHIKZ030000336">
    <property type="protein sequence ID" value="CAE1169132.1"/>
    <property type="molecule type" value="Genomic_DNA"/>
</dbReference>
<feature type="transmembrane region" description="Helical" evidence="1">
    <location>
        <begin position="126"/>
        <end position="146"/>
    </location>
</feature>
<dbReference type="Proteomes" id="UP000597762">
    <property type="component" value="Unassembled WGS sequence"/>
</dbReference>
<organism evidence="2 3">
    <name type="scientific">Acanthosepion pharaonis</name>
    <name type="common">Pharaoh cuttlefish</name>
    <name type="synonym">Sepia pharaonis</name>
    <dbReference type="NCBI Taxonomy" id="158019"/>
    <lineage>
        <taxon>Eukaryota</taxon>
        <taxon>Metazoa</taxon>
        <taxon>Spiralia</taxon>
        <taxon>Lophotrochozoa</taxon>
        <taxon>Mollusca</taxon>
        <taxon>Cephalopoda</taxon>
        <taxon>Coleoidea</taxon>
        <taxon>Decapodiformes</taxon>
        <taxon>Sepiida</taxon>
        <taxon>Sepiina</taxon>
        <taxon>Sepiidae</taxon>
        <taxon>Acanthosepion</taxon>
    </lineage>
</organism>
<keyword evidence="3" id="KW-1185">Reference proteome</keyword>
<evidence type="ECO:0000313" key="2">
    <source>
        <dbReference type="EMBL" id="CAE1169132.1"/>
    </source>
</evidence>
<accession>A0A812B5X1</accession>
<dbReference type="AlphaFoldDB" id="A0A812B5X1"/>
<sequence>MSSPVSFKIIVIFQTPPFICLQSSICSLNHFTFLLQSSLSILLLLQSFPALLQSFPQSFKHHCLSIASLLLSSNHHLLSPSIVSTSPVSFNHFQSPPSVLASIIIFSFNHFHLLSSIIFSFSILPICFIFSCLLQSFHLLSLSFTFNPSFCLLQSSSPVSFNRFHLSPSSIIVTFNRLLLSASIIISCLLQSFPPVSFKHHCHFLNRLLLSSFCLLLLHRFPPVSFKHHCHTSSPSIIFSCLLQSFPSVSFKHHYLHFQSPLLSPSIILSCLLQSSLSPSSFSIASPSVCLSPSVSFNHHFLSPCLSIIIICLLQASLSSFNRLLLSASIIFSPVHSIIPP</sequence>
<keyword evidence="1" id="KW-0472">Membrane</keyword>
<keyword evidence="1" id="KW-0812">Transmembrane</keyword>
<evidence type="ECO:0000256" key="1">
    <source>
        <dbReference type="SAM" id="Phobius"/>
    </source>
</evidence>
<gene>
    <name evidence="2" type="ORF">SPHA_10457</name>
</gene>
<name>A0A812B5X1_ACAPH</name>